<gene>
    <name evidence="1" type="ORF">WJ33_04185</name>
</gene>
<dbReference type="Proteomes" id="UP000064029">
    <property type="component" value="Unassembled WGS sequence"/>
</dbReference>
<proteinExistence type="predicted"/>
<name>A0A103QX93_9BURK</name>
<protein>
    <submittedName>
        <fullName evidence="1">Uncharacterized protein</fullName>
    </submittedName>
</protein>
<comment type="caution">
    <text evidence="1">The sequence shown here is derived from an EMBL/GenBank/DDBJ whole genome shotgun (WGS) entry which is preliminary data.</text>
</comment>
<evidence type="ECO:0000313" key="1">
    <source>
        <dbReference type="EMBL" id="KVG57264.1"/>
    </source>
</evidence>
<accession>A0A103QX93</accession>
<dbReference type="EMBL" id="LOXM01000245">
    <property type="protein sequence ID" value="KVG57264.1"/>
    <property type="molecule type" value="Genomic_DNA"/>
</dbReference>
<sequence>MTIWRHFVRRHQDEQSAALIDDMLTTTQCRFEQNIEVLCDCIQQDPAWRARAIDPDRAVTPRGPAMVLPTASLMYWSREHRLLIESTAALEEWLVHSDVGDDLPCDLVRAPAGACYIRFGKTFREHVTMLPIEATRDAVVQGVYVFDSPRDENRALTLIPVFEMRDLGLYGASVIELIINDERRSINDEIAAICSNSALEGHFRSVTEIVTKVILYLEQAQNVQRRVRDYSDAQQQLQRLGAKKTAKLARKIPQLYDKIVVGPSQVMVHAHGGEVSPHLRRGHFRLQPYGPQFSMRKVIFVAPTWVRADRMAENA</sequence>
<reference evidence="1 2" key="1">
    <citation type="submission" date="2015-11" db="EMBL/GenBank/DDBJ databases">
        <title>Expanding the genomic diversity of Burkholderia species for the development of highly accurate diagnostics.</title>
        <authorList>
            <person name="Sahl J."/>
            <person name="Keim P."/>
            <person name="Wagner D."/>
        </authorList>
    </citation>
    <scope>NUCLEOTIDE SEQUENCE [LARGE SCALE GENOMIC DNA]</scope>
    <source>
        <strain evidence="1 2">MSMB2036</strain>
    </source>
</reference>
<dbReference type="Pfam" id="PF26125">
    <property type="entry name" value="AcrVA2-like"/>
    <property type="match status" value="1"/>
</dbReference>
<evidence type="ECO:0000313" key="2">
    <source>
        <dbReference type="Proteomes" id="UP000064029"/>
    </source>
</evidence>
<dbReference type="AlphaFoldDB" id="A0A103QX93"/>
<dbReference type="InterPro" id="IPR058915">
    <property type="entry name" value="AcrVA2-like"/>
</dbReference>
<organism evidence="1 2">
    <name type="scientific">Burkholderia ubonensis</name>
    <dbReference type="NCBI Taxonomy" id="101571"/>
    <lineage>
        <taxon>Bacteria</taxon>
        <taxon>Pseudomonadati</taxon>
        <taxon>Pseudomonadota</taxon>
        <taxon>Betaproteobacteria</taxon>
        <taxon>Burkholderiales</taxon>
        <taxon>Burkholderiaceae</taxon>
        <taxon>Burkholderia</taxon>
        <taxon>Burkholderia cepacia complex</taxon>
    </lineage>
</organism>